<dbReference type="Proteomes" id="UP000005926">
    <property type="component" value="Unassembled WGS sequence"/>
</dbReference>
<dbReference type="GO" id="GO:0016887">
    <property type="term" value="F:ATP hydrolysis activity"/>
    <property type="evidence" value="ECO:0007669"/>
    <property type="project" value="InterPro"/>
</dbReference>
<dbReference type="RefSeq" id="WP_005605426.1">
    <property type="nucleotide sequence ID" value="NZ_CP102283.1"/>
</dbReference>
<feature type="domain" description="ABC transporter" evidence="4">
    <location>
        <begin position="310"/>
        <end position="492"/>
    </location>
</feature>
<dbReference type="EMBL" id="ACKZ01000009">
    <property type="protein sequence ID" value="EEW37861.1"/>
    <property type="molecule type" value="Genomic_DNA"/>
</dbReference>
<evidence type="ECO:0000259" key="4">
    <source>
        <dbReference type="PROSITE" id="PS50893"/>
    </source>
</evidence>
<dbReference type="PANTHER" id="PTHR42855:SF2">
    <property type="entry name" value="DRUG RESISTANCE ABC TRANSPORTER,ATP-BINDING PROTEIN"/>
    <property type="match status" value="1"/>
</dbReference>
<protein>
    <submittedName>
        <fullName evidence="5">ABC transporter, ATP-binding protein</fullName>
    </submittedName>
</protein>
<gene>
    <name evidence="5" type="ORF">HMPREF0444_0374</name>
</gene>
<organism evidence="5 6">
    <name type="scientific">Granulicatella adiacens ATCC 49175</name>
    <dbReference type="NCBI Taxonomy" id="638301"/>
    <lineage>
        <taxon>Bacteria</taxon>
        <taxon>Bacillati</taxon>
        <taxon>Bacillota</taxon>
        <taxon>Bacilli</taxon>
        <taxon>Lactobacillales</taxon>
        <taxon>Carnobacteriaceae</taxon>
        <taxon>Granulicatella</taxon>
    </lineage>
</organism>
<dbReference type="HOGENOM" id="CLU_000604_36_3_9"/>
<dbReference type="SMART" id="SM00382">
    <property type="entry name" value="AAA"/>
    <property type="match status" value="2"/>
</dbReference>
<reference evidence="5 6" key="1">
    <citation type="submission" date="2009-08" db="EMBL/GenBank/DDBJ databases">
        <authorList>
            <person name="Muzny D."/>
            <person name="Qin X."/>
            <person name="Deng J."/>
            <person name="Jiang H."/>
            <person name="Liu Y."/>
            <person name="Qu J."/>
            <person name="Song X.-Z."/>
            <person name="Zhang L."/>
            <person name="Thornton R."/>
            <person name="Coyle M."/>
            <person name="Francisco L."/>
            <person name="Jackson L."/>
            <person name="Javaid M."/>
            <person name="Korchina V."/>
            <person name="Kovar C."/>
            <person name="Mata R."/>
            <person name="Mathew T."/>
            <person name="Ngo R."/>
            <person name="Nguyen L."/>
            <person name="Nguyen N."/>
            <person name="Okwuonu G."/>
            <person name="Ongeri F."/>
            <person name="Pham C."/>
            <person name="Simmons D."/>
            <person name="Wilczek-Boney K."/>
            <person name="Hale W."/>
            <person name="Jakkamsetti A."/>
            <person name="Pham P."/>
            <person name="Ruth R."/>
            <person name="San Lucas F."/>
            <person name="Warren J."/>
            <person name="Zhang J."/>
            <person name="Zhao Z."/>
            <person name="Zhou C."/>
            <person name="Zhu D."/>
            <person name="Lee S."/>
            <person name="Bess C."/>
            <person name="Blankenburg K."/>
            <person name="Forbes L."/>
            <person name="Fu Q."/>
            <person name="Gubbala S."/>
            <person name="Hirani K."/>
            <person name="Jayaseelan J.C."/>
            <person name="Lara F."/>
            <person name="Munidasa M."/>
            <person name="Palculict T."/>
            <person name="Patil S."/>
            <person name="Pu L.-L."/>
            <person name="Saada N."/>
            <person name="Tang L."/>
            <person name="Weissenberger G."/>
            <person name="Zhu Y."/>
            <person name="Hemphill L."/>
            <person name="Shang Y."/>
            <person name="Youmans B."/>
            <person name="Ayvaz T."/>
            <person name="Ross M."/>
            <person name="Santibanez J."/>
            <person name="Aqrawi P."/>
            <person name="Gross S."/>
            <person name="Joshi V."/>
            <person name="Fowler G."/>
            <person name="Nazareth L."/>
            <person name="Reid J."/>
            <person name="Worley K."/>
            <person name="Petrosino J."/>
            <person name="Highlander S."/>
            <person name="Gibbs R."/>
        </authorList>
    </citation>
    <scope>NUCLEOTIDE SEQUENCE [LARGE SCALE GENOMIC DNA]</scope>
    <source>
        <strain evidence="5 6">ATCC 49175</strain>
    </source>
</reference>
<dbReference type="STRING" id="638301.HMPREF0444_0374"/>
<feature type="coiled-coil region" evidence="3">
    <location>
        <begin position="267"/>
        <end position="297"/>
    </location>
</feature>
<evidence type="ECO:0000313" key="6">
    <source>
        <dbReference type="Proteomes" id="UP000005926"/>
    </source>
</evidence>
<keyword evidence="3" id="KW-0175">Coiled coil</keyword>
<sequence>MTDISLKNVSFSYYGSLRPIFNQINLSFDTNWKIGLIGRNGIGKTTLLKMLTKELEYTGVITNSTTCFYFPPTIKNHDLTCLEIYRQSSEEEEWKFIRELNQLGLDLRVLDQPLSLLSPGERMKVLLGILFTKEDAFVLIDEPTNHLDSLGRKVVSEYLRKKRQGFMVISHDREFLDGCIDHVLAINRNSIEIQSGNYSSWYQNKLQKDQLEFNENHKLIKEISRLKDASKETKQWSDRIENTKNGHKISGIKPDKGYIGHQSAKMMKKSKNLIKRQEKLIEEKERLLKDIELQETLFLQPLNYPKKEFIKVNHLYFNYGDKNILQDLSFVIKRGDRISINGENGSGKSTLFNCLIGKLEVESSMILKPKNLKISYVPQEIKNLKGSFKEYIRSKEVDETLCRTLLSKLNISKDLLESDIESYSDGQKKKLLLSISLATKAHLYIWDEPMNYIDVISREQIEKVILDNDITLIFVEHDNYFKKKIANKNIEL</sequence>
<evidence type="ECO:0000313" key="5">
    <source>
        <dbReference type="EMBL" id="EEW37861.1"/>
    </source>
</evidence>
<evidence type="ECO:0000256" key="3">
    <source>
        <dbReference type="SAM" id="Coils"/>
    </source>
</evidence>
<evidence type="ECO:0000256" key="2">
    <source>
        <dbReference type="ARBA" id="ARBA00022840"/>
    </source>
</evidence>
<dbReference type="AlphaFoldDB" id="C8NEM9"/>
<keyword evidence="1" id="KW-0547">Nucleotide-binding</keyword>
<dbReference type="InterPro" id="IPR003593">
    <property type="entry name" value="AAA+_ATPase"/>
</dbReference>
<dbReference type="InterPro" id="IPR017871">
    <property type="entry name" value="ABC_transporter-like_CS"/>
</dbReference>
<keyword evidence="6" id="KW-1185">Reference proteome</keyword>
<dbReference type="CDD" id="cd03221">
    <property type="entry name" value="ABCF_EF-3"/>
    <property type="match status" value="2"/>
</dbReference>
<accession>C8NEM9</accession>
<feature type="domain" description="ABC transporter" evidence="4">
    <location>
        <begin position="4"/>
        <end position="213"/>
    </location>
</feature>
<dbReference type="SUPFAM" id="SSF52540">
    <property type="entry name" value="P-loop containing nucleoside triphosphate hydrolases"/>
    <property type="match status" value="2"/>
</dbReference>
<dbReference type="GeneID" id="78411355"/>
<dbReference type="eggNOG" id="COG0488">
    <property type="taxonomic scope" value="Bacteria"/>
</dbReference>
<dbReference type="Pfam" id="PF00005">
    <property type="entry name" value="ABC_tran"/>
    <property type="match status" value="2"/>
</dbReference>
<dbReference type="InterPro" id="IPR003439">
    <property type="entry name" value="ABC_transporter-like_ATP-bd"/>
</dbReference>
<evidence type="ECO:0000256" key="1">
    <source>
        <dbReference type="ARBA" id="ARBA00022741"/>
    </source>
</evidence>
<keyword evidence="2 5" id="KW-0067">ATP-binding</keyword>
<dbReference type="Gene3D" id="3.40.50.300">
    <property type="entry name" value="P-loop containing nucleotide triphosphate hydrolases"/>
    <property type="match status" value="2"/>
</dbReference>
<dbReference type="NCBIfam" id="NF000355">
    <property type="entry name" value="ribo_prot_ABC_F"/>
    <property type="match status" value="1"/>
</dbReference>
<dbReference type="GO" id="GO:0005524">
    <property type="term" value="F:ATP binding"/>
    <property type="evidence" value="ECO:0007669"/>
    <property type="project" value="UniProtKB-KW"/>
</dbReference>
<name>C8NEM9_9LACT</name>
<dbReference type="InterPro" id="IPR027417">
    <property type="entry name" value="P-loop_NTPase"/>
</dbReference>
<comment type="caution">
    <text evidence="5">The sequence shown here is derived from an EMBL/GenBank/DDBJ whole genome shotgun (WGS) entry which is preliminary data.</text>
</comment>
<dbReference type="PROSITE" id="PS00211">
    <property type="entry name" value="ABC_TRANSPORTER_1"/>
    <property type="match status" value="1"/>
</dbReference>
<proteinExistence type="predicted"/>
<dbReference type="PROSITE" id="PS50893">
    <property type="entry name" value="ABC_TRANSPORTER_2"/>
    <property type="match status" value="2"/>
</dbReference>
<dbReference type="InterPro" id="IPR051309">
    <property type="entry name" value="ABCF_ATPase"/>
</dbReference>
<dbReference type="PANTHER" id="PTHR42855">
    <property type="entry name" value="ABC TRANSPORTER ATP-BINDING SUBUNIT"/>
    <property type="match status" value="1"/>
</dbReference>